<name>A0A8J1XPK5_OWEFU</name>
<evidence type="ECO:0000256" key="6">
    <source>
        <dbReference type="ARBA" id="ARBA00022741"/>
    </source>
</evidence>
<evidence type="ECO:0000256" key="9">
    <source>
        <dbReference type="ARBA" id="ARBA00031547"/>
    </source>
</evidence>
<keyword evidence="4" id="KW-0548">Nucleotidyltransferase</keyword>
<dbReference type="Proteomes" id="UP000749559">
    <property type="component" value="Unassembled WGS sequence"/>
</dbReference>
<comment type="cofactor">
    <cofactor evidence="1">
        <name>Mg(2+)</name>
        <dbReference type="ChEBI" id="CHEBI:18420"/>
    </cofactor>
</comment>
<keyword evidence="6" id="KW-0547">Nucleotide-binding</keyword>
<evidence type="ECO:0000256" key="4">
    <source>
        <dbReference type="ARBA" id="ARBA00022695"/>
    </source>
</evidence>
<comment type="caution">
    <text evidence="10">The sequence shown here is derived from an EMBL/GenBank/DDBJ whole genome shotgun (WGS) entry which is preliminary data.</text>
</comment>
<evidence type="ECO:0000256" key="5">
    <source>
        <dbReference type="ARBA" id="ARBA00022723"/>
    </source>
</evidence>
<gene>
    <name evidence="10" type="ORF">OFUS_LOCUS25754</name>
</gene>
<evidence type="ECO:0000313" key="10">
    <source>
        <dbReference type="EMBL" id="CAH1802032.1"/>
    </source>
</evidence>
<evidence type="ECO:0000256" key="7">
    <source>
        <dbReference type="ARBA" id="ARBA00022840"/>
    </source>
</evidence>
<protein>
    <recommendedName>
        <fullName evidence="9">Selenoprotein O</fullName>
    </recommendedName>
</protein>
<dbReference type="AlphaFoldDB" id="A0A8J1XPK5"/>
<dbReference type="Pfam" id="PF02696">
    <property type="entry name" value="SelO"/>
    <property type="match status" value="1"/>
</dbReference>
<reference evidence="10" key="1">
    <citation type="submission" date="2022-03" db="EMBL/GenBank/DDBJ databases">
        <authorList>
            <person name="Martin C."/>
        </authorList>
    </citation>
    <scope>NUCLEOTIDE SEQUENCE</scope>
</reference>
<accession>A0A8J1XPK5</accession>
<evidence type="ECO:0000313" key="11">
    <source>
        <dbReference type="Proteomes" id="UP000749559"/>
    </source>
</evidence>
<dbReference type="PANTHER" id="PTHR12153">
    <property type="entry name" value="SELENOPROTEIN O"/>
    <property type="match status" value="1"/>
</dbReference>
<keyword evidence="8" id="KW-0460">Magnesium</keyword>
<dbReference type="PANTHER" id="PTHR12153:SF18">
    <property type="entry name" value="SELENOPROTEIN O"/>
    <property type="match status" value="1"/>
</dbReference>
<dbReference type="HAMAP" id="MF_00692">
    <property type="entry name" value="SelO"/>
    <property type="match status" value="1"/>
</dbReference>
<comment type="similarity">
    <text evidence="2">Belongs to the SELO family.</text>
</comment>
<evidence type="ECO:0000256" key="8">
    <source>
        <dbReference type="ARBA" id="ARBA00022842"/>
    </source>
</evidence>
<evidence type="ECO:0000256" key="1">
    <source>
        <dbReference type="ARBA" id="ARBA00001946"/>
    </source>
</evidence>
<dbReference type="EMBL" id="CAIIXF020000012">
    <property type="protein sequence ID" value="CAH1802032.1"/>
    <property type="molecule type" value="Genomic_DNA"/>
</dbReference>
<keyword evidence="5" id="KW-0479">Metal-binding</keyword>
<keyword evidence="3" id="KW-0808">Transferase</keyword>
<evidence type="ECO:0000256" key="3">
    <source>
        <dbReference type="ARBA" id="ARBA00022679"/>
    </source>
</evidence>
<dbReference type="GO" id="GO:0005524">
    <property type="term" value="F:ATP binding"/>
    <property type="evidence" value="ECO:0007669"/>
    <property type="project" value="UniProtKB-KW"/>
</dbReference>
<proteinExistence type="inferred from homology"/>
<dbReference type="GO" id="GO:0046872">
    <property type="term" value="F:metal ion binding"/>
    <property type="evidence" value="ECO:0007669"/>
    <property type="project" value="UniProtKB-KW"/>
</dbReference>
<dbReference type="NCBIfam" id="NF000658">
    <property type="entry name" value="PRK00029.1"/>
    <property type="match status" value="1"/>
</dbReference>
<keyword evidence="7" id="KW-0067">ATP-binding</keyword>
<dbReference type="InterPro" id="IPR003846">
    <property type="entry name" value="SelO"/>
</dbReference>
<dbReference type="GO" id="GO:0016779">
    <property type="term" value="F:nucleotidyltransferase activity"/>
    <property type="evidence" value="ECO:0007669"/>
    <property type="project" value="UniProtKB-KW"/>
</dbReference>
<organism evidence="10 11">
    <name type="scientific">Owenia fusiformis</name>
    <name type="common">Polychaete worm</name>
    <dbReference type="NCBI Taxonomy" id="6347"/>
    <lineage>
        <taxon>Eukaryota</taxon>
        <taxon>Metazoa</taxon>
        <taxon>Spiralia</taxon>
        <taxon>Lophotrochozoa</taxon>
        <taxon>Annelida</taxon>
        <taxon>Polychaeta</taxon>
        <taxon>Sedentaria</taxon>
        <taxon>Canalipalpata</taxon>
        <taxon>Sabellida</taxon>
        <taxon>Oweniida</taxon>
        <taxon>Oweniidae</taxon>
        <taxon>Owenia</taxon>
    </lineage>
</organism>
<evidence type="ECO:0000256" key="2">
    <source>
        <dbReference type="ARBA" id="ARBA00009747"/>
    </source>
</evidence>
<sequence length="581" mass="67224">MLFYCILLLNFKLYAECQEEIKNNICQSDILNNYFAEDREKSCTRYNKRKLQSSMKFWKFSENQILYNTFPIDQLVSNHVRQVSNVLFSMVKPNILETDLKLAVFSEDVLTRILDMDSAITETKDFVDFASGNVLLKSSVPLSHRYGGHQFGYWSGQLGDGRAHMLGEYVNNKNERWELQLKGSGKTPYSRHGDGFAVIRSSVREFLCSEAMHYLGIPTSRAATLVVSKDPVIRDQFYNGNIKKERAAVVLRLAQSWFRFGSLEILAKKHEIPLLRKQVDFIIENYFPQVGNDDNKYLAFFNEVVKQTAEMIAQWMSVGFTHGVMNTDNFSILSITIDYGPFGFLDEYNPEFVPNTSDDEARYSYEKQPDVGFFNLDKLRIALAALLTDSQREQLKTGLNGLVLYTEVYKSKFMELFRKKLGLVGVEPNDEYLVALLLKMMAEQNADFTMTFRELGELTIENMRNNHIPSRLWALTHLFSNSNFKNWLILYLKRIDTGDPDLEQQDNTRKSLMLKTNPRYILRNWIAQSVIEKVENDDFSELQKLSEILKRPFDYQIEAELLGYADPPPKWASDIKVSCSS</sequence>
<keyword evidence="11" id="KW-1185">Reference proteome</keyword>
<dbReference type="OrthoDB" id="10254721at2759"/>